<dbReference type="NCBIfam" id="TIGR01509">
    <property type="entry name" value="HAD-SF-IA-v3"/>
    <property type="match status" value="1"/>
</dbReference>
<dbReference type="SUPFAM" id="SSF56784">
    <property type="entry name" value="HAD-like"/>
    <property type="match status" value="1"/>
</dbReference>
<evidence type="ECO:0000313" key="2">
    <source>
        <dbReference type="EMBL" id="KAA8492551.1"/>
    </source>
</evidence>
<dbReference type="GO" id="GO:0016787">
    <property type="term" value="F:hydrolase activity"/>
    <property type="evidence" value="ECO:0007669"/>
    <property type="project" value="UniProtKB-KW"/>
</dbReference>
<dbReference type="AlphaFoldDB" id="A0A5J4YM40"/>
<dbReference type="PANTHER" id="PTHR42896:SF4">
    <property type="entry name" value="OS08G0485900 PROTEIN"/>
    <property type="match status" value="1"/>
</dbReference>
<name>A0A5J4YM40_PORPP</name>
<evidence type="ECO:0000313" key="3">
    <source>
        <dbReference type="Proteomes" id="UP000324585"/>
    </source>
</evidence>
<protein>
    <submittedName>
        <fullName evidence="2">Haloacid dehalogenase-like hydrolase domain-containing protein</fullName>
    </submittedName>
</protein>
<gene>
    <name evidence="2" type="ORF">FVE85_8058</name>
</gene>
<sequence>MLISSASVATELNGLISSVIGQRFDVEIKALNMHVLFIPFTEPGVSPLSMPPPTSWVLTASYMSFSSVCCDRGHLSHREARELANSGDRTQADVNSRAQEKFTREHEPEARQRSGRWPISLVGVEFDNMTVGEGLCYIGTSAGIGCATEQAGSRYSTWRCERSHGRAASSHTLKRSRASVNGLAAVRVGAQPRGHTPAVCMCAGLDGRSGGSLSSARALIFDCDGVILESESLHREAYNQVFREFNIAYEWSEEYYDGLQNKVGGGKPKMRYYFNKYGWPDSSLFPAPQDDEEAQTRLVDELQDRKTEIYKEFIATGVAKQRPGILRLMDEAIAAKQRLNLKLAICSASTKSSCLFTLDNLVGPERLKHFDVILAGDDVPQKKPDPMIYNVCLERLSSAGGGVRIDRAQCLVVEDSKIGLQAAKDAGMKCIITYTPSTASQDMSDADAVIPNLGECNGSGDPVVTLDMLFPESADQPLLATFHAQYKKLAPL</sequence>
<evidence type="ECO:0000256" key="1">
    <source>
        <dbReference type="SAM" id="MobiDB-lite"/>
    </source>
</evidence>
<dbReference type="InterPro" id="IPR036412">
    <property type="entry name" value="HAD-like_sf"/>
</dbReference>
<feature type="compositionally biased region" description="Polar residues" evidence="1">
    <location>
        <begin position="87"/>
        <end position="97"/>
    </location>
</feature>
<dbReference type="EMBL" id="VRMN01000009">
    <property type="protein sequence ID" value="KAA8492551.1"/>
    <property type="molecule type" value="Genomic_DNA"/>
</dbReference>
<accession>A0A5J4YM40</accession>
<dbReference type="Gene3D" id="3.40.50.1000">
    <property type="entry name" value="HAD superfamily/HAD-like"/>
    <property type="match status" value="1"/>
</dbReference>
<feature type="compositionally biased region" description="Basic and acidic residues" evidence="1">
    <location>
        <begin position="98"/>
        <end position="112"/>
    </location>
</feature>
<dbReference type="InterPro" id="IPR023198">
    <property type="entry name" value="PGP-like_dom2"/>
</dbReference>
<dbReference type="SFLD" id="SFLDS00003">
    <property type="entry name" value="Haloacid_Dehalogenase"/>
    <property type="match status" value="1"/>
</dbReference>
<keyword evidence="2" id="KW-0378">Hydrolase</keyword>
<dbReference type="Proteomes" id="UP000324585">
    <property type="component" value="Unassembled WGS sequence"/>
</dbReference>
<keyword evidence="3" id="KW-1185">Reference proteome</keyword>
<dbReference type="Pfam" id="PF00702">
    <property type="entry name" value="Hydrolase"/>
    <property type="match status" value="1"/>
</dbReference>
<comment type="caution">
    <text evidence="2">The sequence shown here is derived from an EMBL/GenBank/DDBJ whole genome shotgun (WGS) entry which is preliminary data.</text>
</comment>
<proteinExistence type="predicted"/>
<feature type="region of interest" description="Disordered" evidence="1">
    <location>
        <begin position="82"/>
        <end position="113"/>
    </location>
</feature>
<dbReference type="InterPro" id="IPR006439">
    <property type="entry name" value="HAD-SF_hydro_IA"/>
</dbReference>
<dbReference type="InterPro" id="IPR023214">
    <property type="entry name" value="HAD_sf"/>
</dbReference>
<dbReference type="SFLD" id="SFLDG01129">
    <property type="entry name" value="C1.5:_HAD__Beta-PGM__Phosphata"/>
    <property type="match status" value="1"/>
</dbReference>
<reference evidence="3" key="1">
    <citation type="journal article" date="2019" name="Nat. Commun.">
        <title>Expansion of phycobilisome linker gene families in mesophilic red algae.</title>
        <authorList>
            <person name="Lee J."/>
            <person name="Kim D."/>
            <person name="Bhattacharya D."/>
            <person name="Yoon H.S."/>
        </authorList>
    </citation>
    <scope>NUCLEOTIDE SEQUENCE [LARGE SCALE GENOMIC DNA]</scope>
    <source>
        <strain evidence="3">CCMP 1328</strain>
    </source>
</reference>
<organism evidence="2 3">
    <name type="scientific">Porphyridium purpureum</name>
    <name type="common">Red alga</name>
    <name type="synonym">Porphyridium cruentum</name>
    <dbReference type="NCBI Taxonomy" id="35688"/>
    <lineage>
        <taxon>Eukaryota</taxon>
        <taxon>Rhodophyta</taxon>
        <taxon>Bangiophyceae</taxon>
        <taxon>Porphyridiales</taxon>
        <taxon>Porphyridiaceae</taxon>
        <taxon>Porphyridium</taxon>
    </lineage>
</organism>
<dbReference type="OrthoDB" id="40579at2759"/>
<dbReference type="InterPro" id="IPR044999">
    <property type="entry name" value="CbbY-like"/>
</dbReference>
<dbReference type="Gene3D" id="1.10.150.240">
    <property type="entry name" value="Putative phosphatase, domain 2"/>
    <property type="match status" value="1"/>
</dbReference>
<dbReference type="PANTHER" id="PTHR42896">
    <property type="entry name" value="XYLULOSE-1,5-BISPHOSPHATE (XUBP) PHOSPHATASE"/>
    <property type="match status" value="1"/>
</dbReference>